<dbReference type="CDD" id="cd02976">
    <property type="entry name" value="NrdH"/>
    <property type="match status" value="1"/>
</dbReference>
<dbReference type="AlphaFoldDB" id="A0A657PVT0"/>
<protein>
    <recommendedName>
        <fullName evidence="1">Glutaredoxin domain-containing protein</fullName>
    </recommendedName>
</protein>
<proteinExistence type="predicted"/>
<accession>A0A657PVT0</accession>
<sequence length="61" mass="7022">MLQRLGIPFTEYDVERNRRAFIEFQRVGGRGVPLITIGGRRLDHSRPEALKRALVEAGFRV</sequence>
<dbReference type="InterPro" id="IPR036249">
    <property type="entry name" value="Thioredoxin-like_sf"/>
</dbReference>
<dbReference type="Pfam" id="PF00462">
    <property type="entry name" value="Glutaredoxin"/>
    <property type="match status" value="1"/>
</dbReference>
<dbReference type="SUPFAM" id="SSF52833">
    <property type="entry name" value="Thioredoxin-like"/>
    <property type="match status" value="1"/>
</dbReference>
<organism evidence="2 3">
    <name type="scientific">Candidatus Sedimenticola endophacoides</name>
    <dbReference type="NCBI Taxonomy" id="2548426"/>
    <lineage>
        <taxon>Bacteria</taxon>
        <taxon>Pseudomonadati</taxon>
        <taxon>Pseudomonadota</taxon>
        <taxon>Gammaproteobacteria</taxon>
        <taxon>Chromatiales</taxon>
        <taxon>Sedimenticolaceae</taxon>
        <taxon>Sedimenticola</taxon>
    </lineage>
</organism>
<comment type="caution">
    <text evidence="2">The sequence shown here is derived from an EMBL/GenBank/DDBJ whole genome shotgun (WGS) entry which is preliminary data.</text>
</comment>
<evidence type="ECO:0000313" key="2">
    <source>
        <dbReference type="EMBL" id="PUE01730.1"/>
    </source>
</evidence>
<name>A0A657PVT0_9GAMM</name>
<dbReference type="Proteomes" id="UP000250928">
    <property type="component" value="Unassembled WGS sequence"/>
</dbReference>
<dbReference type="Gene3D" id="3.40.30.10">
    <property type="entry name" value="Glutaredoxin"/>
    <property type="match status" value="1"/>
</dbReference>
<feature type="domain" description="Glutaredoxin" evidence="1">
    <location>
        <begin position="2"/>
        <end position="40"/>
    </location>
</feature>
<dbReference type="EMBL" id="PQCO01000195">
    <property type="protein sequence ID" value="PUE01730.1"/>
    <property type="molecule type" value="Genomic_DNA"/>
</dbReference>
<evidence type="ECO:0000259" key="1">
    <source>
        <dbReference type="Pfam" id="PF00462"/>
    </source>
</evidence>
<dbReference type="InterPro" id="IPR002109">
    <property type="entry name" value="Glutaredoxin"/>
</dbReference>
<evidence type="ECO:0000313" key="3">
    <source>
        <dbReference type="Proteomes" id="UP000250928"/>
    </source>
</evidence>
<reference evidence="2 3" key="1">
    <citation type="submission" date="2018-01" db="EMBL/GenBank/DDBJ databases">
        <title>Novel co-symbiosis in the lucinid bivalve Phacoides pectinatus.</title>
        <authorList>
            <person name="Lim S.J."/>
            <person name="Davis B.G."/>
            <person name="Gill D.E."/>
            <person name="Engel A.S."/>
            <person name="Anderson L.C."/>
            <person name="Campbell B.J."/>
        </authorList>
    </citation>
    <scope>NUCLEOTIDE SEQUENCE [LARGE SCALE GENOMIC DNA]</scope>
    <source>
        <strain evidence="2">N3_P5</strain>
    </source>
</reference>
<gene>
    <name evidence="2" type="ORF">C3L24_07380</name>
</gene>